<dbReference type="RefSeq" id="WP_207978042.1">
    <property type="nucleotide sequence ID" value="NZ_CP068391.1"/>
</dbReference>
<proteinExistence type="predicted"/>
<reference evidence="1 2" key="1">
    <citation type="submission" date="2021-01" db="EMBL/GenBank/DDBJ databases">
        <title>Chromosome sequence of Serratia proteamaculans strain 94 rif-r, isolated from spoiled beef.</title>
        <authorList>
            <person name="Zaytseva Y.V."/>
            <person name="Iablokov S.N."/>
            <person name="Klyukina A."/>
        </authorList>
    </citation>
    <scope>NUCLEOTIDE SEQUENCE [LARGE SCALE GENOMIC DNA]</scope>
    <source>
        <strain evidence="1 2">94 rif-r</strain>
    </source>
</reference>
<accession>A0A7U0N9U9</accession>
<gene>
    <name evidence="1" type="ORF">JKX24_07645</name>
</gene>
<name>A0A7U0N9U9_SERPR</name>
<dbReference type="Proteomes" id="UP000596176">
    <property type="component" value="Chromosome"/>
</dbReference>
<organism evidence="1 2">
    <name type="scientific">Serratia proteamaculans</name>
    <dbReference type="NCBI Taxonomy" id="28151"/>
    <lineage>
        <taxon>Bacteria</taxon>
        <taxon>Pseudomonadati</taxon>
        <taxon>Pseudomonadota</taxon>
        <taxon>Gammaproteobacteria</taxon>
        <taxon>Enterobacterales</taxon>
        <taxon>Yersiniaceae</taxon>
        <taxon>Serratia</taxon>
    </lineage>
</organism>
<evidence type="ECO:0000313" key="2">
    <source>
        <dbReference type="Proteomes" id="UP000596176"/>
    </source>
</evidence>
<protein>
    <submittedName>
        <fullName evidence="1">Uncharacterized protein</fullName>
    </submittedName>
</protein>
<dbReference type="AlphaFoldDB" id="A0A7U0N9U9"/>
<sequence length="229" mass="26912">MSVFWEGLFSSSISLAIIGFVCKTFLKHIDKREIESFKNKLKYESDIRAREEERSYDTQRARDLEIGRWGLTLLSAANGFLGRLCYIKDNNDLLMDKYYMESTRFYICQFLCWAQLFRKNRDSSVFSPTNEEVLITELIKNISISLRQNELGFPCIRSMEQKYIGDSLSINGECMTYKEFINDKILEEYSALNDFVEAILHNDNKDYVNKIIIPFQDLKSRFEAALQKK</sequence>
<evidence type="ECO:0000313" key="1">
    <source>
        <dbReference type="EMBL" id="QQX54864.1"/>
    </source>
</evidence>
<dbReference type="EMBL" id="CP068391">
    <property type="protein sequence ID" value="QQX54864.1"/>
    <property type="molecule type" value="Genomic_DNA"/>
</dbReference>